<protein>
    <submittedName>
        <fullName evidence="2">WD-40 repeat protein</fullName>
    </submittedName>
</protein>
<dbReference type="AlphaFoldDB" id="A0A1Z4LS94"/>
<dbReference type="EMBL" id="AP018227">
    <property type="protein sequence ID" value="BAY83938.1"/>
    <property type="molecule type" value="Genomic_DNA"/>
</dbReference>
<evidence type="ECO:0000313" key="2">
    <source>
        <dbReference type="EMBL" id="BAY83938.1"/>
    </source>
</evidence>
<proteinExistence type="predicted"/>
<dbReference type="InterPro" id="IPR044974">
    <property type="entry name" value="Disease_R_plants"/>
</dbReference>
<dbReference type="SUPFAM" id="SSF52540">
    <property type="entry name" value="P-loop containing nucleoside triphosphate hydrolases"/>
    <property type="match status" value="1"/>
</dbReference>
<dbReference type="Gene3D" id="3.40.50.300">
    <property type="entry name" value="P-loop containing nucleotide triphosphate hydrolases"/>
    <property type="match status" value="1"/>
</dbReference>
<evidence type="ECO:0000313" key="3">
    <source>
        <dbReference type="Proteomes" id="UP000218418"/>
    </source>
</evidence>
<dbReference type="OrthoDB" id="441260at2"/>
<organism evidence="2 3">
    <name type="scientific">Calothrix parasitica NIES-267</name>
    <dbReference type="NCBI Taxonomy" id="1973488"/>
    <lineage>
        <taxon>Bacteria</taxon>
        <taxon>Bacillati</taxon>
        <taxon>Cyanobacteriota</taxon>
        <taxon>Cyanophyceae</taxon>
        <taxon>Nostocales</taxon>
        <taxon>Calotrichaceae</taxon>
        <taxon>Calothrix</taxon>
    </lineage>
</organism>
<evidence type="ECO:0000259" key="1">
    <source>
        <dbReference type="Pfam" id="PF00931"/>
    </source>
</evidence>
<accession>A0A1Z4LS94</accession>
<feature type="domain" description="NB-ARC" evidence="1">
    <location>
        <begin position="128"/>
        <end position="275"/>
    </location>
</feature>
<dbReference type="Pfam" id="PF00931">
    <property type="entry name" value="NB-ARC"/>
    <property type="match status" value="1"/>
</dbReference>
<sequence>MTKLPNKRNRGFILTEEGLRKLQDARNKTINEKGNRISYEKIQDKIIEKSAGREDLCVTTIRKIFKGLTAVDIGSLECVFDCFDLELCESDYTKPSRENADCQTQLTFRYNWGKAPDVSVFYGRLQEQKKLKRWILKEKCRLVTLLGIGGIGKSTLALKVGKEIESEFDVVIWQSLQNQLPPEEILTNILKIFISTSQKHTVIPQSFDEKQSMLMEYLTNKHCLLILDDVDKILSTDGQVGLFPDGYERYSQLFKFFGEADHNSCILLTSREKPIDIIHLEGEAAKVKCLQMRGLNFTEGCQLFKQTGQFSDVEQEWETLIEHYAGNPLILKMLASRMKQLPNSGIIELLDCFKQGPFMLEEIYGLLESQFQRLSLSEKELMYCLAVNGKAFSLKDLVENVVTPCSKVLVLKTILSLLQRSLIDKNGEHFFIQPVVIEYAINQSIESFPQQISQWVIRHRESNVHLKKQFSTFSIKPHAFVNTASKN</sequence>
<dbReference type="PANTHER" id="PTHR11017">
    <property type="entry name" value="LEUCINE-RICH REPEAT-CONTAINING PROTEIN"/>
    <property type="match status" value="1"/>
</dbReference>
<dbReference type="InterPro" id="IPR027417">
    <property type="entry name" value="P-loop_NTPase"/>
</dbReference>
<dbReference type="GO" id="GO:0043531">
    <property type="term" value="F:ADP binding"/>
    <property type="evidence" value="ECO:0007669"/>
    <property type="project" value="InterPro"/>
</dbReference>
<reference evidence="2 3" key="1">
    <citation type="submission" date="2017-06" db="EMBL/GenBank/DDBJ databases">
        <title>Genome sequencing of cyanobaciteial culture collection at National Institute for Environmental Studies (NIES).</title>
        <authorList>
            <person name="Hirose Y."/>
            <person name="Shimura Y."/>
            <person name="Fujisawa T."/>
            <person name="Nakamura Y."/>
            <person name="Kawachi M."/>
        </authorList>
    </citation>
    <scope>NUCLEOTIDE SEQUENCE [LARGE SCALE GENOMIC DNA]</scope>
    <source>
        <strain evidence="2 3">NIES-267</strain>
    </source>
</reference>
<dbReference type="GO" id="GO:0006952">
    <property type="term" value="P:defense response"/>
    <property type="evidence" value="ECO:0007669"/>
    <property type="project" value="InterPro"/>
</dbReference>
<dbReference type="PRINTS" id="PR00364">
    <property type="entry name" value="DISEASERSIST"/>
</dbReference>
<keyword evidence="3" id="KW-1185">Reference proteome</keyword>
<name>A0A1Z4LS94_9CYAN</name>
<gene>
    <name evidence="2" type="ORF">NIES267_34320</name>
</gene>
<dbReference type="InterPro" id="IPR002182">
    <property type="entry name" value="NB-ARC"/>
</dbReference>
<dbReference type="Proteomes" id="UP000218418">
    <property type="component" value="Chromosome"/>
</dbReference>